<feature type="transmembrane region" description="Helical" evidence="8">
    <location>
        <begin position="297"/>
        <end position="322"/>
    </location>
</feature>
<dbReference type="GO" id="GO:0005315">
    <property type="term" value="F:phosphate transmembrane transporter activity"/>
    <property type="evidence" value="ECO:0007669"/>
    <property type="project" value="InterPro"/>
</dbReference>
<dbReference type="CDD" id="cd06261">
    <property type="entry name" value="TM_PBP2"/>
    <property type="match status" value="2"/>
</dbReference>
<evidence type="ECO:0000256" key="2">
    <source>
        <dbReference type="ARBA" id="ARBA00007069"/>
    </source>
</evidence>
<evidence type="ECO:0000256" key="4">
    <source>
        <dbReference type="ARBA" id="ARBA00022475"/>
    </source>
</evidence>
<dbReference type="Pfam" id="PF00528">
    <property type="entry name" value="BPD_transp_1"/>
    <property type="match status" value="2"/>
</dbReference>
<dbReference type="InterPro" id="IPR005672">
    <property type="entry name" value="Phosphate_PstA"/>
</dbReference>
<evidence type="ECO:0000313" key="10">
    <source>
        <dbReference type="EMBL" id="KUK63317.1"/>
    </source>
</evidence>
<feature type="transmembrane region" description="Helical" evidence="8">
    <location>
        <begin position="180"/>
        <end position="199"/>
    </location>
</feature>
<dbReference type="SUPFAM" id="SSF161098">
    <property type="entry name" value="MetI-like"/>
    <property type="match status" value="2"/>
</dbReference>
<feature type="transmembrane region" description="Helical" evidence="8">
    <location>
        <begin position="228"/>
        <end position="249"/>
    </location>
</feature>
<dbReference type="GO" id="GO:0035435">
    <property type="term" value="P:phosphate ion transmembrane transport"/>
    <property type="evidence" value="ECO:0007669"/>
    <property type="project" value="InterPro"/>
</dbReference>
<feature type="transmembrane region" description="Helical" evidence="8">
    <location>
        <begin position="628"/>
        <end position="648"/>
    </location>
</feature>
<sequence>MKKDHGTPAQLFQSPEWLRRPGIRIPSKTDLPSAGMNRRSVDLVIGRSLFFVALFAIITVLFIIVFLLRDGYQIFLEIGIWDFLTGTDWNPAGQHPAYGTLPLIVGTMLVMALAMIIAVPLSIGSAVYIAEIAGPRTKAVIKPAVELLAGIPSVVYGFFGLILLTDWIRIAFDQPSGSSWLAGSILLAIMAIPTITSVAEDAISSVPREFKEGSLALGANHWQTVRSVIVPAALSGISAAIILGMGRAIGETMAVLMVTGNAAIIPDPIINVFSPVRTLTGTLGIEMGEVAFGSPHYHALFGVAVVLLFITLAINSAARVIINRIQGTQGMTRPAPSGTPGTSTGRLKAALRRTAPYRAFRAAFRRIARVASAPSGRVVHPKTAQRCAFFLISLSVMTVLVILGVILGEIVVNGAGALTWEFLTGSPKDLGRAGGIFPAIVGTLYLVGGALAVALPLGIATAIYLIEYTVDTPLTRGIRAAVDLLNGTPSIVFGLFGFAFLVLFLNFGVSLIAGQITLGLMILPTIIRTTEEALRSIPHALREGSYALGATKWQTIWQVVLPPALPGILTGAILSIGRAAGETAPIMFTAVVFSSRFLPSSLSEPVMALPYHLFILTTNVPGASTQKFGTALVLLLMVLSIYLVAILVRRRCDRAKVM</sequence>
<dbReference type="PATRIC" id="fig|2198.4.peg.638"/>
<comment type="caution">
    <text evidence="10">The sequence shown here is derived from an EMBL/GenBank/DDBJ whole genome shotgun (WGS) entry which is preliminary data.</text>
</comment>
<feature type="domain" description="ABC transmembrane type-1" evidence="9">
    <location>
        <begin position="440"/>
        <end position="645"/>
    </location>
</feature>
<comment type="similarity">
    <text evidence="2">Belongs to the binding-protein-dependent transport system permease family. CysTW subfamily.</text>
</comment>
<keyword evidence="7 8" id="KW-0472">Membrane</keyword>
<feature type="domain" description="ABC transmembrane type-1" evidence="9">
    <location>
        <begin position="104"/>
        <end position="318"/>
    </location>
</feature>
<keyword evidence="6 8" id="KW-1133">Transmembrane helix</keyword>
<dbReference type="NCBIfam" id="TIGR02138">
    <property type="entry name" value="phosphate_pstC"/>
    <property type="match status" value="1"/>
</dbReference>
<dbReference type="PROSITE" id="PS50928">
    <property type="entry name" value="ABC_TM1"/>
    <property type="match status" value="2"/>
</dbReference>
<feature type="transmembrane region" description="Helical" evidence="8">
    <location>
        <begin position="145"/>
        <end position="168"/>
    </location>
</feature>
<dbReference type="PANTHER" id="PTHR43470">
    <property type="entry name" value="PHOSPHATE TRANSPORT SYSTEM PERMEASE PROTEIN PSTA-RELATED"/>
    <property type="match status" value="1"/>
</dbReference>
<keyword evidence="3" id="KW-0813">Transport</keyword>
<name>A0A101GRP7_9EURY</name>
<dbReference type="AlphaFoldDB" id="A0A101GRP7"/>
<protein>
    <submittedName>
        <fullName evidence="10">Phosphate ABC transporter membrane protein 2, PhoT family</fullName>
    </submittedName>
</protein>
<accession>A0A101GRP7</accession>
<evidence type="ECO:0000256" key="7">
    <source>
        <dbReference type="ARBA" id="ARBA00023136"/>
    </source>
</evidence>
<evidence type="ECO:0000256" key="3">
    <source>
        <dbReference type="ARBA" id="ARBA00022448"/>
    </source>
</evidence>
<evidence type="ECO:0000256" key="1">
    <source>
        <dbReference type="ARBA" id="ARBA00004651"/>
    </source>
</evidence>
<comment type="subcellular location">
    <subcellularLocation>
        <location evidence="1">Cell membrane</location>
        <topology evidence="1">Multi-pass membrane protein</topology>
    </subcellularLocation>
</comment>
<dbReference type="NCBIfam" id="TIGR00974">
    <property type="entry name" value="3a0107s02c"/>
    <property type="match status" value="1"/>
</dbReference>
<dbReference type="PANTHER" id="PTHR43470:SF3">
    <property type="entry name" value="PHOSPHATE TRANSPORT SYSTEM PERMEASE PROTEIN PSTA-RELATED"/>
    <property type="match status" value="1"/>
</dbReference>
<evidence type="ECO:0000256" key="8">
    <source>
        <dbReference type="SAM" id="Phobius"/>
    </source>
</evidence>
<keyword evidence="4" id="KW-1003">Cell membrane</keyword>
<evidence type="ECO:0000256" key="6">
    <source>
        <dbReference type="ARBA" id="ARBA00022989"/>
    </source>
</evidence>
<proteinExistence type="inferred from homology"/>
<evidence type="ECO:0000259" key="9">
    <source>
        <dbReference type="PROSITE" id="PS50928"/>
    </source>
</evidence>
<feature type="transmembrane region" description="Helical" evidence="8">
    <location>
        <begin position="48"/>
        <end position="68"/>
    </location>
</feature>
<feature type="transmembrane region" description="Helical" evidence="8">
    <location>
        <begin position="597"/>
        <end position="616"/>
    </location>
</feature>
<dbReference type="Gene3D" id="1.10.3720.10">
    <property type="entry name" value="MetI-like"/>
    <property type="match status" value="2"/>
</dbReference>
<organism evidence="10 11">
    <name type="scientific">Methanoculleus marisnigri</name>
    <dbReference type="NCBI Taxonomy" id="2198"/>
    <lineage>
        <taxon>Archaea</taxon>
        <taxon>Methanobacteriati</taxon>
        <taxon>Methanobacteriota</taxon>
        <taxon>Stenosarchaea group</taxon>
        <taxon>Methanomicrobia</taxon>
        <taxon>Methanomicrobiales</taxon>
        <taxon>Methanomicrobiaceae</taxon>
        <taxon>Methanoculleus</taxon>
    </lineage>
</organism>
<dbReference type="EMBL" id="LGGD01000031">
    <property type="protein sequence ID" value="KUK63317.1"/>
    <property type="molecule type" value="Genomic_DNA"/>
</dbReference>
<dbReference type="InterPro" id="IPR011864">
    <property type="entry name" value="Phosphate_PstC"/>
</dbReference>
<dbReference type="Proteomes" id="UP000054323">
    <property type="component" value="Unassembled WGS sequence"/>
</dbReference>
<dbReference type="GO" id="GO:0005886">
    <property type="term" value="C:plasma membrane"/>
    <property type="evidence" value="ECO:0007669"/>
    <property type="project" value="UniProtKB-SubCell"/>
</dbReference>
<evidence type="ECO:0000256" key="5">
    <source>
        <dbReference type="ARBA" id="ARBA00022692"/>
    </source>
</evidence>
<dbReference type="InterPro" id="IPR035906">
    <property type="entry name" value="MetI-like_sf"/>
</dbReference>
<feature type="transmembrane region" description="Helical" evidence="8">
    <location>
        <begin position="436"/>
        <end position="466"/>
    </location>
</feature>
<dbReference type="InterPro" id="IPR000515">
    <property type="entry name" value="MetI-like"/>
</dbReference>
<feature type="transmembrane region" description="Helical" evidence="8">
    <location>
        <begin position="387"/>
        <end position="416"/>
    </location>
</feature>
<reference evidence="11" key="1">
    <citation type="journal article" date="2015" name="MBio">
        <title>Genome-Resolved Metagenomic Analysis Reveals Roles for Candidate Phyla and Other Microbial Community Members in Biogeochemical Transformations in Oil Reservoirs.</title>
        <authorList>
            <person name="Hu P."/>
            <person name="Tom L."/>
            <person name="Singh A."/>
            <person name="Thomas B.C."/>
            <person name="Baker B.J."/>
            <person name="Piceno Y.M."/>
            <person name="Andersen G.L."/>
            <person name="Banfield J.F."/>
        </authorList>
    </citation>
    <scope>NUCLEOTIDE SEQUENCE [LARGE SCALE GENOMIC DNA]</scope>
</reference>
<evidence type="ECO:0000313" key="11">
    <source>
        <dbReference type="Proteomes" id="UP000054323"/>
    </source>
</evidence>
<keyword evidence="5 8" id="KW-0812">Transmembrane</keyword>
<feature type="transmembrane region" description="Helical" evidence="8">
    <location>
        <begin position="103"/>
        <end position="133"/>
    </location>
</feature>
<gene>
    <name evidence="10" type="ORF">XD82_0398</name>
</gene>